<feature type="region of interest" description="Disordered" evidence="1">
    <location>
        <begin position="1"/>
        <end position="42"/>
    </location>
</feature>
<accession>A0AAW0FNK6</accession>
<evidence type="ECO:0000256" key="1">
    <source>
        <dbReference type="SAM" id="MobiDB-lite"/>
    </source>
</evidence>
<proteinExistence type="predicted"/>
<dbReference type="EMBL" id="JASBNA010000065">
    <property type="protein sequence ID" value="KAK7678961.1"/>
    <property type="molecule type" value="Genomic_DNA"/>
</dbReference>
<dbReference type="AlphaFoldDB" id="A0AAW0FNK6"/>
<evidence type="ECO:0000313" key="2">
    <source>
        <dbReference type="EMBL" id="KAK7678961.1"/>
    </source>
</evidence>
<sequence length="114" mass="12509">MRNTKTGGKNKVNDSGELPAAPSRIQQEPVETHSKALRRDFRSPSARIREALQQIDYGLKEDDGLEPLATSSSIRKEISLTDSRLTSSHAQLGGLSAPATRVRTWTLDSLNLPI</sequence>
<dbReference type="Proteomes" id="UP001385951">
    <property type="component" value="Unassembled WGS sequence"/>
</dbReference>
<keyword evidence="3" id="KW-1185">Reference proteome</keyword>
<comment type="caution">
    <text evidence="2">The sequence shown here is derived from an EMBL/GenBank/DDBJ whole genome shotgun (WGS) entry which is preliminary data.</text>
</comment>
<reference evidence="2 3" key="1">
    <citation type="submission" date="2022-09" db="EMBL/GenBank/DDBJ databases">
        <authorList>
            <person name="Palmer J.M."/>
        </authorList>
    </citation>
    <scope>NUCLEOTIDE SEQUENCE [LARGE SCALE GENOMIC DNA]</scope>
    <source>
        <strain evidence="2 3">DSM 7382</strain>
    </source>
</reference>
<feature type="compositionally biased region" description="Basic and acidic residues" evidence="1">
    <location>
        <begin position="30"/>
        <end position="42"/>
    </location>
</feature>
<gene>
    <name evidence="2" type="ORF">QCA50_018101</name>
</gene>
<evidence type="ECO:0000313" key="3">
    <source>
        <dbReference type="Proteomes" id="UP001385951"/>
    </source>
</evidence>
<protein>
    <submittedName>
        <fullName evidence="2">Uncharacterized protein</fullName>
    </submittedName>
</protein>
<organism evidence="2 3">
    <name type="scientific">Cerrena zonata</name>
    <dbReference type="NCBI Taxonomy" id="2478898"/>
    <lineage>
        <taxon>Eukaryota</taxon>
        <taxon>Fungi</taxon>
        <taxon>Dikarya</taxon>
        <taxon>Basidiomycota</taxon>
        <taxon>Agaricomycotina</taxon>
        <taxon>Agaricomycetes</taxon>
        <taxon>Polyporales</taxon>
        <taxon>Cerrenaceae</taxon>
        <taxon>Cerrena</taxon>
    </lineage>
</organism>
<name>A0AAW0FNK6_9APHY</name>